<reference evidence="1 2" key="1">
    <citation type="submission" date="2013-09" db="EMBL/GenBank/DDBJ databases">
        <title>High correlation between genotypes and phenotypes of environmental bacteria Comamonas testosteroni strains.</title>
        <authorList>
            <person name="Liu L."/>
            <person name="Zhu W."/>
            <person name="Xia X."/>
            <person name="Xu B."/>
            <person name="Luo M."/>
            <person name="Wang G."/>
        </authorList>
    </citation>
    <scope>NUCLEOTIDE SEQUENCE [LARGE SCALE GENOMIC DNA]</scope>
    <source>
        <strain evidence="1 2">JL14</strain>
    </source>
</reference>
<dbReference type="Proteomes" id="UP000029567">
    <property type="component" value="Unassembled WGS sequence"/>
</dbReference>
<evidence type="ECO:0000313" key="1">
    <source>
        <dbReference type="EMBL" id="KGG87685.1"/>
    </source>
</evidence>
<dbReference type="EMBL" id="AWTN01000106">
    <property type="protein sequence ID" value="KGG87685.1"/>
    <property type="molecule type" value="Genomic_DNA"/>
</dbReference>
<name>A0A0E3BCK4_9BURK</name>
<accession>A0A0E3BCK4</accession>
<evidence type="ECO:0000313" key="2">
    <source>
        <dbReference type="Proteomes" id="UP000029567"/>
    </source>
</evidence>
<dbReference type="AlphaFoldDB" id="A0A0E3BCK4"/>
<organism evidence="1 2">
    <name type="scientific">Comamonas thiooxydans</name>
    <dbReference type="NCBI Taxonomy" id="363952"/>
    <lineage>
        <taxon>Bacteria</taxon>
        <taxon>Pseudomonadati</taxon>
        <taxon>Pseudomonadota</taxon>
        <taxon>Betaproteobacteria</taxon>
        <taxon>Burkholderiales</taxon>
        <taxon>Comamonadaceae</taxon>
        <taxon>Comamonas</taxon>
    </lineage>
</organism>
<proteinExistence type="predicted"/>
<gene>
    <name evidence="1" type="ORF">P245_19735</name>
</gene>
<sequence length="130" mass="14312">MAKAVDLMQSLWQSGMVKTGSKQQIGKLNPLWILCMLKRAGLWAGCHMSSRDLSLQLPKNLGSPMATALKKSRKPSPKVLAKSLWLDAHRAERKVARLNALGLHDYARSVSDAAQALSDAARHIEDNLLK</sequence>
<comment type="caution">
    <text evidence="1">The sequence shown here is derived from an EMBL/GenBank/DDBJ whole genome shotgun (WGS) entry which is preliminary data.</text>
</comment>
<protein>
    <submittedName>
        <fullName evidence="1">Uncharacterized protein</fullName>
    </submittedName>
</protein>